<name>A0AA86MXA5_9BACT</name>
<dbReference type="InterPro" id="IPR003399">
    <property type="entry name" value="Mce/MlaD"/>
</dbReference>
<dbReference type="Proteomes" id="UP001179121">
    <property type="component" value="Chromosome"/>
</dbReference>
<dbReference type="InterPro" id="IPR030970">
    <property type="entry name" value="ABC_MlaD"/>
</dbReference>
<dbReference type="GO" id="GO:0005543">
    <property type="term" value="F:phospholipid binding"/>
    <property type="evidence" value="ECO:0007669"/>
    <property type="project" value="TreeGrafter"/>
</dbReference>
<dbReference type="PANTHER" id="PTHR33371:SF4">
    <property type="entry name" value="INTERMEMBRANE PHOSPHOLIPID TRANSPORT SYSTEM BINDING PROTEIN MLAD"/>
    <property type="match status" value="1"/>
</dbReference>
<feature type="transmembrane region" description="Helical" evidence="1">
    <location>
        <begin position="6"/>
        <end position="26"/>
    </location>
</feature>
<dbReference type="NCBIfam" id="TIGR04430">
    <property type="entry name" value="OM_asym_MlaD"/>
    <property type="match status" value="1"/>
</dbReference>
<sequence>MTHERLEFVVGLFVLGGLLCLGYLSIKLGKLELIGGGHYTVQAEFHSASGLKPGATVEIAGVEIGRIKDIGLTDDRALVTFQIKDEVKLYDDTIASIKTRGIIGEKFVSISPGGGGDPLKPGEKIRETESGLDLEELVSQYVHGNVGDKNK</sequence>
<evidence type="ECO:0000313" key="3">
    <source>
        <dbReference type="EMBL" id="CAI4030717.1"/>
    </source>
</evidence>
<feature type="domain" description="Mce/MlaD" evidence="2">
    <location>
        <begin position="38"/>
        <end position="113"/>
    </location>
</feature>
<evidence type="ECO:0000259" key="2">
    <source>
        <dbReference type="Pfam" id="PF02470"/>
    </source>
</evidence>
<dbReference type="PANTHER" id="PTHR33371">
    <property type="entry name" value="INTERMEMBRANE PHOSPHOLIPID TRANSPORT SYSTEM BINDING PROTEIN MLAD-RELATED"/>
    <property type="match status" value="1"/>
</dbReference>
<keyword evidence="1" id="KW-1133">Transmembrane helix</keyword>
<dbReference type="AlphaFoldDB" id="A0AA86MXA5"/>
<reference evidence="3" key="1">
    <citation type="submission" date="2022-10" db="EMBL/GenBank/DDBJ databases">
        <authorList>
            <person name="Koch H."/>
        </authorList>
    </citation>
    <scope>NUCLEOTIDE SEQUENCE</scope>
    <source>
        <strain evidence="3">DNF</strain>
    </source>
</reference>
<dbReference type="InterPro" id="IPR052336">
    <property type="entry name" value="MlaD_Phospholipid_Transporter"/>
</dbReference>
<proteinExistence type="predicted"/>
<dbReference type="EMBL" id="OX365700">
    <property type="protein sequence ID" value="CAI4030717.1"/>
    <property type="molecule type" value="Genomic_DNA"/>
</dbReference>
<dbReference type="GO" id="GO:0005548">
    <property type="term" value="F:phospholipid transporter activity"/>
    <property type="evidence" value="ECO:0007669"/>
    <property type="project" value="TreeGrafter"/>
</dbReference>
<gene>
    <name evidence="3" type="ORF">DNFV4_01145</name>
</gene>
<dbReference type="KEGG" id="nti:DNFV4_01145"/>
<protein>
    <submittedName>
        <fullName evidence="3">Outer membrane lipid asymmetry maintenance protein MlaD</fullName>
    </submittedName>
</protein>
<accession>A0AA86MXA5</accession>
<dbReference type="Pfam" id="PF02470">
    <property type="entry name" value="MlaD"/>
    <property type="match status" value="1"/>
</dbReference>
<keyword evidence="4" id="KW-1185">Reference proteome</keyword>
<evidence type="ECO:0000313" key="4">
    <source>
        <dbReference type="Proteomes" id="UP001179121"/>
    </source>
</evidence>
<keyword evidence="1" id="KW-0472">Membrane</keyword>
<dbReference type="RefSeq" id="WP_289267691.1">
    <property type="nucleotide sequence ID" value="NZ_OX365700.1"/>
</dbReference>
<organism evidence="3 4">
    <name type="scientific">Nitrospira tepida</name>
    <dbReference type="NCBI Taxonomy" id="2973512"/>
    <lineage>
        <taxon>Bacteria</taxon>
        <taxon>Pseudomonadati</taxon>
        <taxon>Nitrospirota</taxon>
        <taxon>Nitrospiria</taxon>
        <taxon>Nitrospirales</taxon>
        <taxon>Nitrospiraceae</taxon>
        <taxon>Nitrospira</taxon>
    </lineage>
</organism>
<evidence type="ECO:0000256" key="1">
    <source>
        <dbReference type="SAM" id="Phobius"/>
    </source>
</evidence>
<keyword evidence="1" id="KW-0812">Transmembrane</keyword>